<evidence type="ECO:0000256" key="2">
    <source>
        <dbReference type="ARBA" id="ARBA00022448"/>
    </source>
</evidence>
<dbReference type="GO" id="GO:0016887">
    <property type="term" value="F:ATP hydrolysis activity"/>
    <property type="evidence" value="ECO:0007669"/>
    <property type="project" value="InterPro"/>
</dbReference>
<accession>A0AAU8FDY2</accession>
<dbReference type="SUPFAM" id="SSF52540">
    <property type="entry name" value="P-loop containing nucleoside triphosphate hydrolases"/>
    <property type="match status" value="2"/>
</dbReference>
<dbReference type="SMART" id="SM00382">
    <property type="entry name" value="AAA"/>
    <property type="match status" value="2"/>
</dbReference>
<keyword evidence="4" id="KW-0762">Sugar transport</keyword>
<dbReference type="CDD" id="cd03215">
    <property type="entry name" value="ABC_Carb_Monos_II"/>
    <property type="match status" value="1"/>
</dbReference>
<evidence type="ECO:0000256" key="3">
    <source>
        <dbReference type="ARBA" id="ARBA00022475"/>
    </source>
</evidence>
<evidence type="ECO:0000256" key="5">
    <source>
        <dbReference type="ARBA" id="ARBA00022737"/>
    </source>
</evidence>
<sequence length="500" mass="53977">MSDYLLRVREISKSFAGAKALDNIRFDLKKGEVHALMGENGAGKSTFMKILVGLVAPDSGEILLEGENLVGNNVNETLKKGISMIHQEILVVPELTVAQNIFLGRERELSGKSGVLSGWLNDSETNRRAAALLGRMGVDIAPKAKMKHLSVAQMQMVEIAKAISNNAKVIIMDEPTSAISDKEVATLFQIIGDLKAQGVGIIYISHKMDEIFRISDTVTVLRDGKYINTKSAAELDQNALIAMMVGREIDQMFPEATQPAGGEVLSVRNLSRAGKFANISFRVKAGEILGLAGLMGAGRTEIARAIFGLDQWDEGEITIKGMSLRARTPREAIDKGIGYVGEDRKGLGFIPSMSVKDNITLSSINNHRKGGFIDTHSEQSVTGKMIADLKIKTAGTGQQVAHLSGGNQQKVVIGRVLLASPDLIILDEPTRGVDVGAKFEIYKLIRSLADRGMAIIMISSELPEILGLSDRILVLSKGKQTALLSKAEATQELIMKYAVA</sequence>
<evidence type="ECO:0000256" key="4">
    <source>
        <dbReference type="ARBA" id="ARBA00022597"/>
    </source>
</evidence>
<evidence type="ECO:0000313" key="11">
    <source>
        <dbReference type="EMBL" id="XCH22135.1"/>
    </source>
</evidence>
<evidence type="ECO:0000256" key="6">
    <source>
        <dbReference type="ARBA" id="ARBA00022741"/>
    </source>
</evidence>
<dbReference type="RefSeq" id="WP_353717468.1">
    <property type="nucleotide sequence ID" value="NZ_CP159289.1"/>
</dbReference>
<keyword evidence="3" id="KW-1003">Cell membrane</keyword>
<dbReference type="InterPro" id="IPR027417">
    <property type="entry name" value="P-loop_NTPase"/>
</dbReference>
<dbReference type="PANTHER" id="PTHR43790:SF9">
    <property type="entry name" value="GALACTOFURANOSE TRANSPORTER ATP-BINDING PROTEIN YTFR"/>
    <property type="match status" value="1"/>
</dbReference>
<proteinExistence type="predicted"/>
<dbReference type="InterPro" id="IPR003439">
    <property type="entry name" value="ABC_transporter-like_ATP-bd"/>
</dbReference>
<dbReference type="PANTHER" id="PTHR43790">
    <property type="entry name" value="CARBOHYDRATE TRANSPORT ATP-BINDING PROTEIN MG119-RELATED"/>
    <property type="match status" value="1"/>
</dbReference>
<gene>
    <name evidence="11" type="ORF">ABV298_17435</name>
</gene>
<dbReference type="EMBL" id="CP159289">
    <property type="protein sequence ID" value="XCH22135.1"/>
    <property type="molecule type" value="Genomic_DNA"/>
</dbReference>
<dbReference type="Gene3D" id="3.40.50.300">
    <property type="entry name" value="P-loop containing nucleotide triphosphate hydrolases"/>
    <property type="match status" value="2"/>
</dbReference>
<keyword evidence="2" id="KW-0813">Transport</keyword>
<keyword evidence="7 11" id="KW-0067">ATP-binding</keyword>
<name>A0AAU8FDY2_9BACT</name>
<keyword evidence="9" id="KW-0472">Membrane</keyword>
<feature type="domain" description="ABC transporter" evidence="10">
    <location>
        <begin position="6"/>
        <end position="248"/>
    </location>
</feature>
<comment type="subcellular location">
    <subcellularLocation>
        <location evidence="1">Cell membrane</location>
        <topology evidence="1">Peripheral membrane protein</topology>
    </subcellularLocation>
</comment>
<dbReference type="InterPro" id="IPR050107">
    <property type="entry name" value="ABC_carbohydrate_import_ATPase"/>
</dbReference>
<dbReference type="PROSITE" id="PS00211">
    <property type="entry name" value="ABC_TRANSPORTER_1"/>
    <property type="match status" value="1"/>
</dbReference>
<dbReference type="AlphaFoldDB" id="A0AAU8FDY2"/>
<organism evidence="11">
    <name type="scientific">Dyadobacter sp. 676</name>
    <dbReference type="NCBI Taxonomy" id="3088362"/>
    <lineage>
        <taxon>Bacteria</taxon>
        <taxon>Pseudomonadati</taxon>
        <taxon>Bacteroidota</taxon>
        <taxon>Cytophagia</taxon>
        <taxon>Cytophagales</taxon>
        <taxon>Spirosomataceae</taxon>
        <taxon>Dyadobacter</taxon>
    </lineage>
</organism>
<keyword evidence="8" id="KW-1278">Translocase</keyword>
<dbReference type="GO" id="GO:0005524">
    <property type="term" value="F:ATP binding"/>
    <property type="evidence" value="ECO:0007669"/>
    <property type="project" value="UniProtKB-KW"/>
</dbReference>
<dbReference type="CDD" id="cd03216">
    <property type="entry name" value="ABC_Carb_Monos_I"/>
    <property type="match status" value="1"/>
</dbReference>
<feature type="domain" description="ABC transporter" evidence="10">
    <location>
        <begin position="260"/>
        <end position="500"/>
    </location>
</feature>
<evidence type="ECO:0000256" key="9">
    <source>
        <dbReference type="ARBA" id="ARBA00023136"/>
    </source>
</evidence>
<evidence type="ECO:0000256" key="8">
    <source>
        <dbReference type="ARBA" id="ARBA00022967"/>
    </source>
</evidence>
<dbReference type="GO" id="GO:0005886">
    <property type="term" value="C:plasma membrane"/>
    <property type="evidence" value="ECO:0007669"/>
    <property type="project" value="UniProtKB-SubCell"/>
</dbReference>
<dbReference type="InterPro" id="IPR017871">
    <property type="entry name" value="ABC_transporter-like_CS"/>
</dbReference>
<evidence type="ECO:0000259" key="10">
    <source>
        <dbReference type="PROSITE" id="PS50893"/>
    </source>
</evidence>
<keyword evidence="5" id="KW-0677">Repeat</keyword>
<dbReference type="PROSITE" id="PS50893">
    <property type="entry name" value="ABC_TRANSPORTER_2"/>
    <property type="match status" value="2"/>
</dbReference>
<protein>
    <submittedName>
        <fullName evidence="11">Sugar ABC transporter ATP-binding protein</fullName>
    </submittedName>
</protein>
<dbReference type="Pfam" id="PF00005">
    <property type="entry name" value="ABC_tran"/>
    <property type="match status" value="2"/>
</dbReference>
<dbReference type="InterPro" id="IPR003593">
    <property type="entry name" value="AAA+_ATPase"/>
</dbReference>
<evidence type="ECO:0000256" key="1">
    <source>
        <dbReference type="ARBA" id="ARBA00004202"/>
    </source>
</evidence>
<dbReference type="FunFam" id="3.40.50.300:FF:000127">
    <property type="entry name" value="Ribose import ATP-binding protein RbsA"/>
    <property type="match status" value="1"/>
</dbReference>
<evidence type="ECO:0000256" key="7">
    <source>
        <dbReference type="ARBA" id="ARBA00022840"/>
    </source>
</evidence>
<keyword evidence="6" id="KW-0547">Nucleotide-binding</keyword>
<reference evidence="11" key="1">
    <citation type="submission" date="2024-06" db="EMBL/GenBank/DDBJ databases">
        <title>Sequencing and assembly of the genome of Dyadobacter sp. strain 676, a symbiont of Cyamopsis tetragonoloba.</title>
        <authorList>
            <person name="Guro P."/>
            <person name="Sazanova A."/>
            <person name="Kuznetsova I."/>
            <person name="Belimov A."/>
            <person name="Safronova V."/>
        </authorList>
    </citation>
    <scope>NUCLEOTIDE SEQUENCE</scope>
    <source>
        <strain evidence="11">676</strain>
    </source>
</reference>